<dbReference type="AlphaFoldDB" id="A0A8W8MDZ6"/>
<keyword evidence="1" id="KW-0732">Signal</keyword>
<evidence type="ECO:0000313" key="3">
    <source>
        <dbReference type="Proteomes" id="UP000005408"/>
    </source>
</evidence>
<dbReference type="Proteomes" id="UP000005408">
    <property type="component" value="Unassembled WGS sequence"/>
</dbReference>
<name>A0A8W8MDZ6_MAGGI</name>
<dbReference type="OrthoDB" id="6202181at2759"/>
<evidence type="ECO:0000313" key="2">
    <source>
        <dbReference type="EnsemblMetazoa" id="G32511.1:cds"/>
    </source>
</evidence>
<sequence>MRCFIALSILVCVAVAKPPSSLCPGRGNPNGYGPCGSEGPYCDVGFTCVDGVCCRSNDFNKPRVCPIGKPFGYGRCDMEGNCRGDLECIADVCCKIPKVRVCPAGKPGGFGSCDNDDDCEKSNQYCFDTEGDEKVCCEDGESSSEEEEEECPVNPCEGFVCANEDLPQDELTCTFDAESCQATVTYDGEDVTGECLPDNSK</sequence>
<evidence type="ECO:0000256" key="1">
    <source>
        <dbReference type="SAM" id="SignalP"/>
    </source>
</evidence>
<reference evidence="2" key="1">
    <citation type="submission" date="2022-08" db="UniProtKB">
        <authorList>
            <consortium name="EnsemblMetazoa"/>
        </authorList>
    </citation>
    <scope>IDENTIFICATION</scope>
    <source>
        <strain evidence="2">05x7-T-G4-1.051#20</strain>
    </source>
</reference>
<organism evidence="2 3">
    <name type="scientific">Magallana gigas</name>
    <name type="common">Pacific oyster</name>
    <name type="synonym">Crassostrea gigas</name>
    <dbReference type="NCBI Taxonomy" id="29159"/>
    <lineage>
        <taxon>Eukaryota</taxon>
        <taxon>Metazoa</taxon>
        <taxon>Spiralia</taxon>
        <taxon>Lophotrochozoa</taxon>
        <taxon>Mollusca</taxon>
        <taxon>Bivalvia</taxon>
        <taxon>Autobranchia</taxon>
        <taxon>Pteriomorphia</taxon>
        <taxon>Ostreida</taxon>
        <taxon>Ostreoidea</taxon>
        <taxon>Ostreidae</taxon>
        <taxon>Magallana</taxon>
    </lineage>
</organism>
<feature type="chain" id="PRO_5036497936" evidence="1">
    <location>
        <begin position="17"/>
        <end position="201"/>
    </location>
</feature>
<keyword evidence="3" id="KW-1185">Reference proteome</keyword>
<dbReference type="EnsemblMetazoa" id="G32511.1">
    <property type="protein sequence ID" value="G32511.1:cds"/>
    <property type="gene ID" value="G32511"/>
</dbReference>
<protein>
    <submittedName>
        <fullName evidence="2">Uncharacterized protein</fullName>
    </submittedName>
</protein>
<feature type="signal peptide" evidence="1">
    <location>
        <begin position="1"/>
        <end position="16"/>
    </location>
</feature>
<proteinExistence type="predicted"/>
<accession>A0A8W8MDZ6</accession>